<dbReference type="Gene3D" id="3.10.180.10">
    <property type="entry name" value="2,3-Dihydroxybiphenyl 1,2-Dioxygenase, domain 1"/>
    <property type="match status" value="1"/>
</dbReference>
<dbReference type="SUPFAM" id="SSF54593">
    <property type="entry name" value="Glyoxalase/Bleomycin resistance protein/Dihydroxybiphenyl dioxygenase"/>
    <property type="match status" value="1"/>
</dbReference>
<proteinExistence type="predicted"/>
<name>A0ABW6QRT1_9NOCA</name>
<reference evidence="1 2" key="1">
    <citation type="submission" date="2024-10" db="EMBL/GenBank/DDBJ databases">
        <title>The Natural Products Discovery Center: Release of the First 8490 Sequenced Strains for Exploring Actinobacteria Biosynthetic Diversity.</title>
        <authorList>
            <person name="Kalkreuter E."/>
            <person name="Kautsar S.A."/>
            <person name="Yang D."/>
            <person name="Bader C.D."/>
            <person name="Teijaro C.N."/>
            <person name="Fluegel L."/>
            <person name="Davis C.M."/>
            <person name="Simpson J.R."/>
            <person name="Lauterbach L."/>
            <person name="Steele A.D."/>
            <person name="Gui C."/>
            <person name="Meng S."/>
            <person name="Li G."/>
            <person name="Viehrig K."/>
            <person name="Ye F."/>
            <person name="Su P."/>
            <person name="Kiefer A.F."/>
            <person name="Nichols A."/>
            <person name="Cepeda A.J."/>
            <person name="Yan W."/>
            <person name="Fan B."/>
            <person name="Jiang Y."/>
            <person name="Adhikari A."/>
            <person name="Zheng C.-J."/>
            <person name="Schuster L."/>
            <person name="Cowan T.M."/>
            <person name="Smanski M.J."/>
            <person name="Chevrette M.G."/>
            <person name="De Carvalho L.P.S."/>
            <person name="Shen B."/>
        </authorList>
    </citation>
    <scope>NUCLEOTIDE SEQUENCE [LARGE SCALE GENOMIC DNA]</scope>
    <source>
        <strain evidence="1 2">NPDC003040</strain>
    </source>
</reference>
<accession>A0ABW6QRT1</accession>
<keyword evidence="2" id="KW-1185">Reference proteome</keyword>
<organism evidence="1 2">
    <name type="scientific">Nocardia suismassiliense</name>
    <dbReference type="NCBI Taxonomy" id="2077092"/>
    <lineage>
        <taxon>Bacteria</taxon>
        <taxon>Bacillati</taxon>
        <taxon>Actinomycetota</taxon>
        <taxon>Actinomycetes</taxon>
        <taxon>Mycobacteriales</taxon>
        <taxon>Nocardiaceae</taxon>
        <taxon>Nocardia</taxon>
    </lineage>
</organism>
<dbReference type="Proteomes" id="UP001601948">
    <property type="component" value="Unassembled WGS sequence"/>
</dbReference>
<dbReference type="EMBL" id="JBIAPI010000002">
    <property type="protein sequence ID" value="MFF3223931.1"/>
    <property type="molecule type" value="Genomic_DNA"/>
</dbReference>
<evidence type="ECO:0000313" key="2">
    <source>
        <dbReference type="Proteomes" id="UP001601948"/>
    </source>
</evidence>
<evidence type="ECO:0000313" key="1">
    <source>
        <dbReference type="EMBL" id="MFF3223931.1"/>
    </source>
</evidence>
<protein>
    <submittedName>
        <fullName evidence="1">Glyoxalase</fullName>
    </submittedName>
</protein>
<comment type="caution">
    <text evidence="1">The sequence shown here is derived from an EMBL/GenBank/DDBJ whole genome shotgun (WGS) entry which is preliminary data.</text>
</comment>
<dbReference type="RefSeq" id="WP_387717197.1">
    <property type="nucleotide sequence ID" value="NZ_JBIAPI010000002.1"/>
</dbReference>
<gene>
    <name evidence="1" type="ORF">ACFYV7_14150</name>
</gene>
<dbReference type="InterPro" id="IPR029068">
    <property type="entry name" value="Glyas_Bleomycin-R_OHBP_Dase"/>
</dbReference>
<sequence>MGDTAVPVMWGGNLAETLTFYQALGYTVTYEQTKPYEYGSVERNGYGLNFYRDAKDTRSAEDIEAAGCLVMVDEVAPLHKQFSAALREHLGRIPVKGIPRISRFRTGQTRFSVTDPSGNSVLYLQRDEPDFEYGGSRELQGLQRVLDNARILRFSKEDDEAARKTLESGLRRFAATASVLDKAHALAELTELAVAMGNPERATELRSEIAGLELSNEERAEIAEHLQIAADLEQWLADAE</sequence>